<accession>A0A1H3XSU0</accession>
<organism evidence="1 2">
    <name type="scientific">Marinobacterium iners DSM 11526</name>
    <dbReference type="NCBI Taxonomy" id="1122198"/>
    <lineage>
        <taxon>Bacteria</taxon>
        <taxon>Pseudomonadati</taxon>
        <taxon>Pseudomonadota</taxon>
        <taxon>Gammaproteobacteria</taxon>
        <taxon>Oceanospirillales</taxon>
        <taxon>Oceanospirillaceae</taxon>
        <taxon>Marinobacterium</taxon>
    </lineage>
</organism>
<proteinExistence type="predicted"/>
<dbReference type="OrthoDB" id="6118580at2"/>
<protein>
    <recommendedName>
        <fullName evidence="3">Lipoprotein</fullName>
    </recommendedName>
</protein>
<dbReference type="STRING" id="1122198.SAMN02745729_101237"/>
<evidence type="ECO:0000313" key="2">
    <source>
        <dbReference type="Proteomes" id="UP000242469"/>
    </source>
</evidence>
<name>A0A1H3XSU0_9GAMM</name>
<dbReference type="PROSITE" id="PS51257">
    <property type="entry name" value="PROKAR_LIPOPROTEIN"/>
    <property type="match status" value="1"/>
</dbReference>
<dbReference type="RefSeq" id="WP_091821786.1">
    <property type="nucleotide sequence ID" value="NZ_FNRJ01000001.1"/>
</dbReference>
<dbReference type="Proteomes" id="UP000242469">
    <property type="component" value="Unassembled WGS sequence"/>
</dbReference>
<sequence length="195" mass="22272">MRLLVTILLTMTVLGCTSYPLGLDKDSWHELSPQQKLEASQKQADLDQARDLRLAREAEARAEAAREAANRLMLLRQQARYGERVQCVLEPISHHRSGDWRKLEPAALDLVLGVQVEVEFYEPGRASQVREAVAWFDGQRVQICPGEYAARYRSEACIIAVGHYRDYQRGMRRQIDSKGFLQGQLDCSFVGRERP</sequence>
<dbReference type="EMBL" id="FNRJ01000001">
    <property type="protein sequence ID" value="SEA01971.1"/>
    <property type="molecule type" value="Genomic_DNA"/>
</dbReference>
<reference evidence="2" key="1">
    <citation type="submission" date="2016-10" db="EMBL/GenBank/DDBJ databases">
        <authorList>
            <person name="Varghese N."/>
            <person name="Submissions S."/>
        </authorList>
    </citation>
    <scope>NUCLEOTIDE SEQUENCE [LARGE SCALE GENOMIC DNA]</scope>
    <source>
        <strain evidence="2">DSM 11526</strain>
    </source>
</reference>
<keyword evidence="2" id="KW-1185">Reference proteome</keyword>
<evidence type="ECO:0008006" key="3">
    <source>
        <dbReference type="Google" id="ProtNLM"/>
    </source>
</evidence>
<evidence type="ECO:0000313" key="1">
    <source>
        <dbReference type="EMBL" id="SEA01971.1"/>
    </source>
</evidence>
<dbReference type="AlphaFoldDB" id="A0A1H3XSU0"/>
<gene>
    <name evidence="1" type="ORF">SAMN02745729_101237</name>
</gene>